<feature type="region of interest" description="Disordered" evidence="4">
    <location>
        <begin position="199"/>
        <end position="229"/>
    </location>
</feature>
<evidence type="ECO:0000259" key="5">
    <source>
        <dbReference type="PROSITE" id="PS50043"/>
    </source>
</evidence>
<dbReference type="CDD" id="cd06170">
    <property type="entry name" value="LuxR_C_like"/>
    <property type="match status" value="1"/>
</dbReference>
<dbReference type="Pfam" id="PF00196">
    <property type="entry name" value="GerE"/>
    <property type="match status" value="1"/>
</dbReference>
<dbReference type="PANTHER" id="PTHR44688:SF16">
    <property type="entry name" value="DNA-BINDING TRANSCRIPTIONAL ACTIVATOR DEVR_DOSR"/>
    <property type="match status" value="1"/>
</dbReference>
<evidence type="ECO:0000256" key="1">
    <source>
        <dbReference type="ARBA" id="ARBA00023015"/>
    </source>
</evidence>
<evidence type="ECO:0000256" key="3">
    <source>
        <dbReference type="ARBA" id="ARBA00023163"/>
    </source>
</evidence>
<feature type="compositionally biased region" description="Basic residues" evidence="4">
    <location>
        <begin position="219"/>
        <end position="229"/>
    </location>
</feature>
<dbReference type="InterPro" id="IPR000792">
    <property type="entry name" value="Tscrpt_reg_LuxR_C"/>
</dbReference>
<proteinExistence type="predicted"/>
<comment type="caution">
    <text evidence="6">The sequence shown here is derived from an EMBL/GenBank/DDBJ whole genome shotgun (WGS) entry which is preliminary data.</text>
</comment>
<dbReference type="PROSITE" id="PS00622">
    <property type="entry name" value="HTH_LUXR_1"/>
    <property type="match status" value="1"/>
</dbReference>
<sequence>MPEDAQTGLELADVATSGEALPRRAGELLAVLRRAMLGPMRTLAAVAGLVDGANAGTVLNVDGGVEALPGLPGHELLAADSPLLAVARAEAAAGQVYRTFLWPLGGRHAPRGHVRVTVLASPADAPSRVGGLVLLSPPGDLRGLTPRELEVLGLVVDGRSNGQISHALVVAERTVAAHVEHILDKLDAPTRTAAAVRADRTGLYVPDQRQAPRSPLPAPRRRGPRPPRG</sequence>
<dbReference type="PROSITE" id="PS50043">
    <property type="entry name" value="HTH_LUXR_2"/>
    <property type="match status" value="1"/>
</dbReference>
<keyword evidence="7" id="KW-1185">Reference proteome</keyword>
<evidence type="ECO:0000256" key="2">
    <source>
        <dbReference type="ARBA" id="ARBA00023125"/>
    </source>
</evidence>
<evidence type="ECO:0000256" key="4">
    <source>
        <dbReference type="SAM" id="MobiDB-lite"/>
    </source>
</evidence>
<protein>
    <submittedName>
        <fullName evidence="6">LuxR C-terminal-related transcriptional regulator</fullName>
    </submittedName>
</protein>
<evidence type="ECO:0000313" key="6">
    <source>
        <dbReference type="EMBL" id="MDQ7904938.1"/>
    </source>
</evidence>
<dbReference type="PRINTS" id="PR00038">
    <property type="entry name" value="HTHLUXR"/>
</dbReference>
<evidence type="ECO:0000313" key="7">
    <source>
        <dbReference type="Proteomes" id="UP001230908"/>
    </source>
</evidence>
<gene>
    <name evidence="6" type="ORF">RB614_10435</name>
</gene>
<keyword evidence="1" id="KW-0805">Transcription regulation</keyword>
<dbReference type="EMBL" id="JAVHUY010000008">
    <property type="protein sequence ID" value="MDQ7904938.1"/>
    <property type="molecule type" value="Genomic_DNA"/>
</dbReference>
<dbReference type="Proteomes" id="UP001230908">
    <property type="component" value="Unassembled WGS sequence"/>
</dbReference>
<dbReference type="InterPro" id="IPR016032">
    <property type="entry name" value="Sig_transdc_resp-reg_C-effctor"/>
</dbReference>
<dbReference type="InterPro" id="IPR036388">
    <property type="entry name" value="WH-like_DNA-bd_sf"/>
</dbReference>
<dbReference type="PANTHER" id="PTHR44688">
    <property type="entry name" value="DNA-BINDING TRANSCRIPTIONAL ACTIVATOR DEVR_DOSR"/>
    <property type="match status" value="1"/>
</dbReference>
<accession>A0ABU0ZCZ3</accession>
<keyword evidence="3" id="KW-0804">Transcription</keyword>
<organism evidence="6 7">
    <name type="scientific">Phytohabitans maris</name>
    <dbReference type="NCBI Taxonomy" id="3071409"/>
    <lineage>
        <taxon>Bacteria</taxon>
        <taxon>Bacillati</taxon>
        <taxon>Actinomycetota</taxon>
        <taxon>Actinomycetes</taxon>
        <taxon>Micromonosporales</taxon>
        <taxon>Micromonosporaceae</taxon>
    </lineage>
</organism>
<keyword evidence="2" id="KW-0238">DNA-binding</keyword>
<feature type="domain" description="HTH luxR-type" evidence="5">
    <location>
        <begin position="137"/>
        <end position="202"/>
    </location>
</feature>
<name>A0ABU0ZCZ3_9ACTN</name>
<dbReference type="SUPFAM" id="SSF46894">
    <property type="entry name" value="C-terminal effector domain of the bipartite response regulators"/>
    <property type="match status" value="1"/>
</dbReference>
<reference evidence="6 7" key="1">
    <citation type="submission" date="2023-08" db="EMBL/GenBank/DDBJ databases">
        <title>Phytohabitans sansha sp. nov., isolated from marine sediment.</title>
        <authorList>
            <person name="Zhao Y."/>
            <person name="Yi K."/>
        </authorList>
    </citation>
    <scope>NUCLEOTIDE SEQUENCE [LARGE SCALE GENOMIC DNA]</scope>
    <source>
        <strain evidence="6 7">ZYX-F-186</strain>
    </source>
</reference>
<dbReference type="SMART" id="SM00421">
    <property type="entry name" value="HTH_LUXR"/>
    <property type="match status" value="1"/>
</dbReference>
<dbReference type="RefSeq" id="WP_308712359.1">
    <property type="nucleotide sequence ID" value="NZ_JAVHUY010000008.1"/>
</dbReference>
<dbReference type="Gene3D" id="1.10.10.10">
    <property type="entry name" value="Winged helix-like DNA-binding domain superfamily/Winged helix DNA-binding domain"/>
    <property type="match status" value="1"/>
</dbReference>